<keyword evidence="5 8" id="KW-0812">Transmembrane</keyword>
<feature type="transmembrane region" description="Helical" evidence="8">
    <location>
        <begin position="122"/>
        <end position="138"/>
    </location>
</feature>
<dbReference type="GO" id="GO:0005886">
    <property type="term" value="C:plasma membrane"/>
    <property type="evidence" value="ECO:0007669"/>
    <property type="project" value="UniProtKB-SubCell"/>
</dbReference>
<feature type="transmembrane region" description="Helical" evidence="8">
    <location>
        <begin position="358"/>
        <end position="376"/>
    </location>
</feature>
<dbReference type="InterPro" id="IPR050297">
    <property type="entry name" value="LipidA_mod_glycosyltrf_83"/>
</dbReference>
<gene>
    <name evidence="10" type="ORF">H8K47_05765</name>
</gene>
<comment type="subcellular location">
    <subcellularLocation>
        <location evidence="1">Cell membrane</location>
        <topology evidence="1">Multi-pass membrane protein</topology>
    </subcellularLocation>
</comment>
<feature type="transmembrane region" description="Helical" evidence="8">
    <location>
        <begin position="223"/>
        <end position="250"/>
    </location>
</feature>
<feature type="transmembrane region" description="Helical" evidence="8">
    <location>
        <begin position="12"/>
        <end position="31"/>
    </location>
</feature>
<dbReference type="InterPro" id="IPR038731">
    <property type="entry name" value="RgtA/B/C-like"/>
</dbReference>
<evidence type="ECO:0000313" key="11">
    <source>
        <dbReference type="Proteomes" id="UP000612361"/>
    </source>
</evidence>
<feature type="domain" description="Glycosyltransferase RgtA/B/C/D-like" evidence="9">
    <location>
        <begin position="71"/>
        <end position="233"/>
    </location>
</feature>
<keyword evidence="7 8" id="KW-0472">Membrane</keyword>
<evidence type="ECO:0000259" key="9">
    <source>
        <dbReference type="Pfam" id="PF13231"/>
    </source>
</evidence>
<comment type="caution">
    <text evidence="10">The sequence shown here is derived from an EMBL/GenBank/DDBJ whole genome shotgun (WGS) entry which is preliminary data.</text>
</comment>
<dbReference type="Proteomes" id="UP000612361">
    <property type="component" value="Unassembled WGS sequence"/>
</dbReference>
<keyword evidence="4" id="KW-0808">Transferase</keyword>
<dbReference type="PANTHER" id="PTHR33908">
    <property type="entry name" value="MANNOSYLTRANSFERASE YKCB-RELATED"/>
    <property type="match status" value="1"/>
</dbReference>
<feature type="transmembrane region" description="Helical" evidence="8">
    <location>
        <begin position="423"/>
        <end position="444"/>
    </location>
</feature>
<sequence length="558" mass="62649">MNKGTSLSIPVLPLWLVWGFAVYFFGFWLGAYPVLNNNEGLYAEIPREMLASGDWRHWIIPHLNGLAYMEKPPLLYWLTALFMGIFGQAEWVIRLVPALSGMGCVALILSFAKSVARPQAGRLAALIFVSGLGVTAMARVLMFDMLLTVFLMAAVMAAYLYTENRKRKHLYTAAVALGLALLAKGFVALILFSAVLGVYLVLRATSFREILAGIGLWLDWRAIAVFLLVAAPWHVIAAATEPIFAWFYFINEHVLRFLGKREPHDYYAGAWWYYLPRVVIFLFPWSFLLPVLLFFRRVIPADKRLHLFLFAGWLMPLLFFSVSSAKANYYLVTVMPLMAIQLAFWLEEKGSGGKLGIVFPTALLMILFAAVAYSGWSQSASASMDILAFGMTQNTLLVWVGLIFLCASFLVMLIAFMCPKAGVAALVLIPVLGLPLLLNVAAGMDEKVSTRALVRWTQQALPQHEAVLYRVFEQQSSLPYYLQRVVRIVDIRSNDLYWGNKLHKNSVVIDDLSFADLLAERKVALLVLKDDLADFQNKPYAKKLTKSKELGNTLVFSN</sequence>
<reference evidence="10" key="1">
    <citation type="submission" date="2020-08" db="EMBL/GenBank/DDBJ databases">
        <title>Novel species isolated from subtropical streams in China.</title>
        <authorList>
            <person name="Lu H."/>
        </authorList>
    </citation>
    <scope>NUCLEOTIDE SEQUENCE</scope>
    <source>
        <strain evidence="10">CY7W</strain>
    </source>
</reference>
<feature type="transmembrane region" description="Helical" evidence="8">
    <location>
        <begin position="174"/>
        <end position="202"/>
    </location>
</feature>
<feature type="transmembrane region" description="Helical" evidence="8">
    <location>
        <begin position="98"/>
        <end position="116"/>
    </location>
</feature>
<dbReference type="EMBL" id="JACOGG010000005">
    <property type="protein sequence ID" value="MBC3934862.1"/>
    <property type="molecule type" value="Genomic_DNA"/>
</dbReference>
<feature type="transmembrane region" description="Helical" evidence="8">
    <location>
        <begin position="145"/>
        <end position="162"/>
    </location>
</feature>
<dbReference type="AlphaFoldDB" id="A0A923I0N6"/>
<evidence type="ECO:0000256" key="1">
    <source>
        <dbReference type="ARBA" id="ARBA00004651"/>
    </source>
</evidence>
<feature type="transmembrane region" description="Helical" evidence="8">
    <location>
        <begin position="307"/>
        <end position="323"/>
    </location>
</feature>
<keyword evidence="11" id="KW-1185">Reference proteome</keyword>
<dbReference type="GO" id="GO:0010041">
    <property type="term" value="P:response to iron(III) ion"/>
    <property type="evidence" value="ECO:0007669"/>
    <property type="project" value="TreeGrafter"/>
</dbReference>
<evidence type="ECO:0000256" key="7">
    <source>
        <dbReference type="ARBA" id="ARBA00023136"/>
    </source>
</evidence>
<evidence type="ECO:0000256" key="4">
    <source>
        <dbReference type="ARBA" id="ARBA00022679"/>
    </source>
</evidence>
<feature type="transmembrane region" description="Helical" evidence="8">
    <location>
        <begin position="329"/>
        <end position="346"/>
    </location>
</feature>
<proteinExistence type="predicted"/>
<dbReference type="GO" id="GO:0016763">
    <property type="term" value="F:pentosyltransferase activity"/>
    <property type="evidence" value="ECO:0007669"/>
    <property type="project" value="TreeGrafter"/>
</dbReference>
<evidence type="ECO:0000256" key="3">
    <source>
        <dbReference type="ARBA" id="ARBA00022676"/>
    </source>
</evidence>
<evidence type="ECO:0000256" key="2">
    <source>
        <dbReference type="ARBA" id="ARBA00022475"/>
    </source>
</evidence>
<evidence type="ECO:0000256" key="8">
    <source>
        <dbReference type="SAM" id="Phobius"/>
    </source>
</evidence>
<keyword evidence="6 8" id="KW-1133">Transmembrane helix</keyword>
<keyword evidence="2" id="KW-1003">Cell membrane</keyword>
<feature type="transmembrane region" description="Helical" evidence="8">
    <location>
        <begin position="396"/>
        <end position="416"/>
    </location>
</feature>
<dbReference type="PANTHER" id="PTHR33908:SF3">
    <property type="entry name" value="UNDECAPRENYL PHOSPHATE-ALPHA-4-AMINO-4-DEOXY-L-ARABINOSE ARABINOSYL TRANSFERASE"/>
    <property type="match status" value="1"/>
</dbReference>
<feature type="transmembrane region" description="Helical" evidence="8">
    <location>
        <begin position="270"/>
        <end position="295"/>
    </location>
</feature>
<keyword evidence="3" id="KW-0328">Glycosyltransferase</keyword>
<dbReference type="RefSeq" id="WP_186880479.1">
    <property type="nucleotide sequence ID" value="NZ_JACOGG010000005.1"/>
</dbReference>
<protein>
    <submittedName>
        <fullName evidence="10">Glycosyltransferase family 39 protein</fullName>
    </submittedName>
</protein>
<accession>A0A923I0N6</accession>
<dbReference type="GO" id="GO:0009103">
    <property type="term" value="P:lipopolysaccharide biosynthetic process"/>
    <property type="evidence" value="ECO:0007669"/>
    <property type="project" value="UniProtKB-ARBA"/>
</dbReference>
<evidence type="ECO:0000313" key="10">
    <source>
        <dbReference type="EMBL" id="MBC3934862.1"/>
    </source>
</evidence>
<evidence type="ECO:0000256" key="5">
    <source>
        <dbReference type="ARBA" id="ARBA00022692"/>
    </source>
</evidence>
<name>A0A923I0N6_9BURK</name>
<organism evidence="10 11">
    <name type="scientific">Undibacterium rugosum</name>
    <dbReference type="NCBI Taxonomy" id="2762291"/>
    <lineage>
        <taxon>Bacteria</taxon>
        <taxon>Pseudomonadati</taxon>
        <taxon>Pseudomonadota</taxon>
        <taxon>Betaproteobacteria</taxon>
        <taxon>Burkholderiales</taxon>
        <taxon>Oxalobacteraceae</taxon>
        <taxon>Undibacterium</taxon>
    </lineage>
</organism>
<evidence type="ECO:0000256" key="6">
    <source>
        <dbReference type="ARBA" id="ARBA00022989"/>
    </source>
</evidence>
<dbReference type="Pfam" id="PF13231">
    <property type="entry name" value="PMT_2"/>
    <property type="match status" value="1"/>
</dbReference>